<dbReference type="RefSeq" id="WP_129603722.1">
    <property type="nucleotide sequence ID" value="NZ_SBLB01000006.1"/>
</dbReference>
<evidence type="ECO:0000313" key="2">
    <source>
        <dbReference type="Proteomes" id="UP000290407"/>
    </source>
</evidence>
<accession>A0A4Q2UFZ6</accession>
<dbReference type="AlphaFoldDB" id="A0A4Q2UFZ6"/>
<comment type="caution">
    <text evidence="1">The sequence shown here is derived from an EMBL/GenBank/DDBJ whole genome shotgun (WGS) entry which is preliminary data.</text>
</comment>
<name>A0A4Q2UFZ6_9BACT</name>
<dbReference type="Proteomes" id="UP000290407">
    <property type="component" value="Unassembled WGS sequence"/>
</dbReference>
<protein>
    <submittedName>
        <fullName evidence="1">Uncharacterized protein</fullName>
    </submittedName>
</protein>
<reference evidence="1 2" key="1">
    <citation type="submission" date="2019-01" db="EMBL/GenBank/DDBJ databases">
        <title>Spirosoma flava sp. nov., a propanil-degrading bacterium isolated from herbicide-contaminated soil.</title>
        <authorList>
            <person name="Zhang L."/>
            <person name="Jiang J.-D."/>
        </authorList>
    </citation>
    <scope>NUCLEOTIDE SEQUENCE [LARGE SCALE GENOMIC DNA]</scope>
    <source>
        <strain evidence="1 2">TY50</strain>
    </source>
</reference>
<keyword evidence="2" id="KW-1185">Reference proteome</keyword>
<proteinExistence type="predicted"/>
<gene>
    <name evidence="1" type="ORF">EQG79_20920</name>
</gene>
<evidence type="ECO:0000313" key="1">
    <source>
        <dbReference type="EMBL" id="RYC67926.1"/>
    </source>
</evidence>
<sequence>MQARPLVDVAVSVYGKPYQTAVTLLSLMRYSGQWIDKIYITEERKQPNGSDLTLLHQLLRDYNTVYYTPRFFLWYEDITKSYKRHLLSLSAFRHAVRYQYAWEKTDKSYLLLTHNDVLYRDDIVGAYLERIGDAVGIGKVGQCWNCPAYKAQKCWGGMYDQYQPDYAEIEQLYQTYGNVRKTPFQKIICADHSWPLPECRLNEFTALINMPLARRVTMPYGPAYPLGITDGVDTGTKWFRQISEMGLRATNFEYDPYAQHGWASAVSSGHQSLFDKSMYDAEEERAYQVLQNEYGLGTPALAYGKTVS</sequence>
<organism evidence="1 2">
    <name type="scientific">Spirosoma sordidisoli</name>
    <dbReference type="NCBI Taxonomy" id="2502893"/>
    <lineage>
        <taxon>Bacteria</taxon>
        <taxon>Pseudomonadati</taxon>
        <taxon>Bacteroidota</taxon>
        <taxon>Cytophagia</taxon>
        <taxon>Cytophagales</taxon>
        <taxon>Cytophagaceae</taxon>
        <taxon>Spirosoma</taxon>
    </lineage>
</organism>
<dbReference type="EMBL" id="SBLB01000006">
    <property type="protein sequence ID" value="RYC67926.1"/>
    <property type="molecule type" value="Genomic_DNA"/>
</dbReference>